<dbReference type="Proteomes" id="UP001178461">
    <property type="component" value="Chromosome 1"/>
</dbReference>
<evidence type="ECO:0000313" key="2">
    <source>
        <dbReference type="EMBL" id="CAI5762289.1"/>
    </source>
</evidence>
<sequence>MGGGRESALKGLIPAHRVCSCAWLRPAGLLVSKPTLRSAGRVEDDPPPVCPICFRAGLEEERQERASGTRRHLESRQGASTPGQAAERFPRGAGAAGAAATSALRPARLPAASGCEPDPPRLSRFPLPPAQACLPAACLACLLHGSCSAPASGGNDPQLRHPALSL</sequence>
<name>A0AA35JNH5_9SAUR</name>
<reference evidence="2" key="1">
    <citation type="submission" date="2022-12" db="EMBL/GenBank/DDBJ databases">
        <authorList>
            <person name="Alioto T."/>
            <person name="Alioto T."/>
            <person name="Gomez Garrido J."/>
        </authorList>
    </citation>
    <scope>NUCLEOTIDE SEQUENCE</scope>
</reference>
<organism evidence="2 3">
    <name type="scientific">Podarcis lilfordi</name>
    <name type="common">Lilford's wall lizard</name>
    <dbReference type="NCBI Taxonomy" id="74358"/>
    <lineage>
        <taxon>Eukaryota</taxon>
        <taxon>Metazoa</taxon>
        <taxon>Chordata</taxon>
        <taxon>Craniata</taxon>
        <taxon>Vertebrata</taxon>
        <taxon>Euteleostomi</taxon>
        <taxon>Lepidosauria</taxon>
        <taxon>Squamata</taxon>
        <taxon>Bifurcata</taxon>
        <taxon>Unidentata</taxon>
        <taxon>Episquamata</taxon>
        <taxon>Laterata</taxon>
        <taxon>Lacertibaenia</taxon>
        <taxon>Lacertidae</taxon>
        <taxon>Podarcis</taxon>
    </lineage>
</organism>
<feature type="compositionally biased region" description="Low complexity" evidence="1">
    <location>
        <begin position="85"/>
        <end position="103"/>
    </location>
</feature>
<proteinExistence type="predicted"/>
<gene>
    <name evidence="2" type="ORF">PODLI_1B039649</name>
</gene>
<accession>A0AA35JNH5</accession>
<dbReference type="AlphaFoldDB" id="A0AA35JNH5"/>
<evidence type="ECO:0000256" key="1">
    <source>
        <dbReference type="SAM" id="MobiDB-lite"/>
    </source>
</evidence>
<feature type="compositionally biased region" description="Basic and acidic residues" evidence="1">
    <location>
        <begin position="61"/>
        <end position="75"/>
    </location>
</feature>
<feature type="region of interest" description="Disordered" evidence="1">
    <location>
        <begin position="61"/>
        <end position="103"/>
    </location>
</feature>
<evidence type="ECO:0000313" key="3">
    <source>
        <dbReference type="Proteomes" id="UP001178461"/>
    </source>
</evidence>
<keyword evidence="3" id="KW-1185">Reference proteome</keyword>
<dbReference type="EMBL" id="OX395126">
    <property type="protein sequence ID" value="CAI5762289.1"/>
    <property type="molecule type" value="Genomic_DNA"/>
</dbReference>
<protein>
    <submittedName>
        <fullName evidence="2">Uncharacterized protein</fullName>
    </submittedName>
</protein>